<feature type="transmembrane region" description="Helical" evidence="9">
    <location>
        <begin position="128"/>
        <end position="149"/>
    </location>
</feature>
<evidence type="ECO:0000256" key="7">
    <source>
        <dbReference type="ARBA" id="ARBA00023224"/>
    </source>
</evidence>
<evidence type="ECO:0000256" key="6">
    <source>
        <dbReference type="ARBA" id="ARBA00023170"/>
    </source>
</evidence>
<keyword evidence="3 9" id="KW-1133">Transmembrane helix</keyword>
<comment type="caution">
    <text evidence="11">The sequence shown here is derived from an EMBL/GenBank/DDBJ whole genome shotgun (WGS) entry which is preliminary data.</text>
</comment>
<name>A0ABN8SP99_9CNID</name>
<feature type="non-terminal residue" evidence="11">
    <location>
        <position position="196"/>
    </location>
</feature>
<dbReference type="PRINTS" id="PR00237">
    <property type="entry name" value="GPCRRHODOPSN"/>
</dbReference>
<dbReference type="PANTHER" id="PTHR45695">
    <property type="entry name" value="LEUCOKININ RECEPTOR-RELATED"/>
    <property type="match status" value="1"/>
</dbReference>
<keyword evidence="12" id="KW-1185">Reference proteome</keyword>
<evidence type="ECO:0000313" key="11">
    <source>
        <dbReference type="EMBL" id="CAH3193354.1"/>
    </source>
</evidence>
<dbReference type="InterPro" id="IPR000276">
    <property type="entry name" value="GPCR_Rhodpsn"/>
</dbReference>
<evidence type="ECO:0000259" key="10">
    <source>
        <dbReference type="PROSITE" id="PS50262"/>
    </source>
</evidence>
<dbReference type="PANTHER" id="PTHR45695:SF9">
    <property type="entry name" value="LEUCOKININ RECEPTOR"/>
    <property type="match status" value="1"/>
</dbReference>
<dbReference type="PROSITE" id="PS50262">
    <property type="entry name" value="G_PROTEIN_RECEP_F1_2"/>
    <property type="match status" value="1"/>
</dbReference>
<comment type="subcellular location">
    <subcellularLocation>
        <location evidence="1">Membrane</location>
        <topology evidence="1">Multi-pass membrane protein</topology>
    </subcellularLocation>
</comment>
<evidence type="ECO:0000256" key="9">
    <source>
        <dbReference type="SAM" id="Phobius"/>
    </source>
</evidence>
<accession>A0ABN8SP99</accession>
<dbReference type="PROSITE" id="PS00237">
    <property type="entry name" value="G_PROTEIN_RECEP_F1_1"/>
    <property type="match status" value="1"/>
</dbReference>
<evidence type="ECO:0000256" key="5">
    <source>
        <dbReference type="ARBA" id="ARBA00023136"/>
    </source>
</evidence>
<reference evidence="11 12" key="1">
    <citation type="submission" date="2022-05" db="EMBL/GenBank/DDBJ databases">
        <authorList>
            <consortium name="Genoscope - CEA"/>
            <person name="William W."/>
        </authorList>
    </citation>
    <scope>NUCLEOTIDE SEQUENCE [LARGE SCALE GENOMIC DNA]</scope>
</reference>
<dbReference type="InterPro" id="IPR017452">
    <property type="entry name" value="GPCR_Rhodpsn_7TM"/>
</dbReference>
<keyword evidence="2 8" id="KW-0812">Transmembrane</keyword>
<dbReference type="Gene3D" id="1.20.1070.10">
    <property type="entry name" value="Rhodopsin 7-helix transmembrane proteins"/>
    <property type="match status" value="1"/>
</dbReference>
<dbReference type="Proteomes" id="UP001159427">
    <property type="component" value="Unassembled WGS sequence"/>
</dbReference>
<sequence length="196" mass="22526">MAFSDVLCVVSFRTFYSMSELSVFGDVLTPFVCKLGAYFGYLSLSLSVLSLMLISVDRFVAIVFPMKVSMISRPVRSIFIWLSWVFSLVFVIPAWFEVRLAKETEKPLICSPRKFNTLYSAYTFVRLLGFYFLPLIVITILNICIINSLRKTNPVIQGNSLSSAIRHKRNQRIMKMLILIIVVFFLCYTPRTAFPI</sequence>
<keyword evidence="5 9" id="KW-0472">Membrane</keyword>
<evidence type="ECO:0000256" key="4">
    <source>
        <dbReference type="ARBA" id="ARBA00023040"/>
    </source>
</evidence>
<feature type="domain" description="G-protein coupled receptors family 1 profile" evidence="10">
    <location>
        <begin position="1"/>
        <end position="196"/>
    </location>
</feature>
<comment type="similarity">
    <text evidence="8">Belongs to the G-protein coupled receptor 1 family.</text>
</comment>
<dbReference type="Pfam" id="PF00001">
    <property type="entry name" value="7tm_1"/>
    <property type="match status" value="1"/>
</dbReference>
<dbReference type="EMBL" id="CALNXI010003460">
    <property type="protein sequence ID" value="CAH3193354.1"/>
    <property type="molecule type" value="Genomic_DNA"/>
</dbReference>
<keyword evidence="7 8" id="KW-0807">Transducer</keyword>
<proteinExistence type="inferred from homology"/>
<feature type="transmembrane region" description="Helical" evidence="9">
    <location>
        <begin position="78"/>
        <end position="96"/>
    </location>
</feature>
<dbReference type="CDD" id="cd00637">
    <property type="entry name" value="7tm_classA_rhodopsin-like"/>
    <property type="match status" value="1"/>
</dbReference>
<evidence type="ECO:0000256" key="2">
    <source>
        <dbReference type="ARBA" id="ARBA00022692"/>
    </source>
</evidence>
<evidence type="ECO:0000256" key="1">
    <source>
        <dbReference type="ARBA" id="ARBA00004141"/>
    </source>
</evidence>
<gene>
    <name evidence="11" type="ORF">PEVE_00025688</name>
</gene>
<feature type="transmembrane region" description="Helical" evidence="9">
    <location>
        <begin position="176"/>
        <end position="194"/>
    </location>
</feature>
<keyword evidence="4 8" id="KW-0297">G-protein coupled receptor</keyword>
<protein>
    <recommendedName>
        <fullName evidence="10">G-protein coupled receptors family 1 profile domain-containing protein</fullName>
    </recommendedName>
</protein>
<organism evidence="11 12">
    <name type="scientific">Porites evermanni</name>
    <dbReference type="NCBI Taxonomy" id="104178"/>
    <lineage>
        <taxon>Eukaryota</taxon>
        <taxon>Metazoa</taxon>
        <taxon>Cnidaria</taxon>
        <taxon>Anthozoa</taxon>
        <taxon>Hexacorallia</taxon>
        <taxon>Scleractinia</taxon>
        <taxon>Fungiina</taxon>
        <taxon>Poritidae</taxon>
        <taxon>Porites</taxon>
    </lineage>
</organism>
<evidence type="ECO:0000256" key="3">
    <source>
        <dbReference type="ARBA" id="ARBA00022989"/>
    </source>
</evidence>
<keyword evidence="6 8" id="KW-0675">Receptor</keyword>
<dbReference type="SUPFAM" id="SSF81321">
    <property type="entry name" value="Family A G protein-coupled receptor-like"/>
    <property type="match status" value="1"/>
</dbReference>
<feature type="transmembrane region" description="Helical" evidence="9">
    <location>
        <begin position="38"/>
        <end position="66"/>
    </location>
</feature>
<evidence type="ECO:0000256" key="8">
    <source>
        <dbReference type="RuleBase" id="RU000688"/>
    </source>
</evidence>
<evidence type="ECO:0000313" key="12">
    <source>
        <dbReference type="Proteomes" id="UP001159427"/>
    </source>
</evidence>